<dbReference type="InterPro" id="IPR013525">
    <property type="entry name" value="ABC2_TM"/>
</dbReference>
<feature type="domain" description="ABC-2 type transporter transmembrane" evidence="7">
    <location>
        <begin position="25"/>
        <end position="373"/>
    </location>
</feature>
<keyword evidence="3 6" id="KW-0812">Transmembrane</keyword>
<evidence type="ECO:0000256" key="3">
    <source>
        <dbReference type="ARBA" id="ARBA00022692"/>
    </source>
</evidence>
<dbReference type="PANTHER" id="PTHR30294">
    <property type="entry name" value="MEMBRANE COMPONENT OF ABC TRANSPORTER YHHJ-RELATED"/>
    <property type="match status" value="1"/>
</dbReference>
<dbReference type="EMBL" id="UNSC01000005">
    <property type="protein sequence ID" value="SZD73472.1"/>
    <property type="molecule type" value="Genomic_DNA"/>
</dbReference>
<name>A0A383U0N3_9FLAO</name>
<comment type="subcellular location">
    <subcellularLocation>
        <location evidence="1">Cell membrane</location>
        <topology evidence="1">Multi-pass membrane protein</topology>
    </subcellularLocation>
</comment>
<dbReference type="OrthoDB" id="9811522at2"/>
<evidence type="ECO:0000256" key="6">
    <source>
        <dbReference type="SAM" id="Phobius"/>
    </source>
</evidence>
<evidence type="ECO:0000256" key="5">
    <source>
        <dbReference type="ARBA" id="ARBA00023136"/>
    </source>
</evidence>
<organism evidence="8 9">
    <name type="scientific">Candidatus Ornithobacterium hominis</name>
    <dbReference type="NCBI Taxonomy" id="2497989"/>
    <lineage>
        <taxon>Bacteria</taxon>
        <taxon>Pseudomonadati</taxon>
        <taxon>Bacteroidota</taxon>
        <taxon>Flavobacteriia</taxon>
        <taxon>Flavobacteriales</taxon>
        <taxon>Weeksellaceae</taxon>
        <taxon>Ornithobacterium</taxon>
    </lineage>
</organism>
<feature type="transmembrane region" description="Helical" evidence="6">
    <location>
        <begin position="21"/>
        <end position="40"/>
    </location>
</feature>
<keyword evidence="4 6" id="KW-1133">Transmembrane helix</keyword>
<dbReference type="PANTHER" id="PTHR30294:SF46">
    <property type="entry name" value="ABC TRANSPORTER PERMEASE"/>
    <property type="match status" value="1"/>
</dbReference>
<feature type="transmembrane region" description="Helical" evidence="6">
    <location>
        <begin position="229"/>
        <end position="253"/>
    </location>
</feature>
<dbReference type="Proteomes" id="UP000262142">
    <property type="component" value="Unassembled WGS sequence"/>
</dbReference>
<protein>
    <submittedName>
        <fullName evidence="8">Inner membrane transport permease ybhR</fullName>
    </submittedName>
</protein>
<proteinExistence type="predicted"/>
<feature type="transmembrane region" description="Helical" evidence="6">
    <location>
        <begin position="265"/>
        <end position="289"/>
    </location>
</feature>
<evidence type="ECO:0000256" key="4">
    <source>
        <dbReference type="ARBA" id="ARBA00022989"/>
    </source>
</evidence>
<dbReference type="Gene3D" id="3.40.1710.10">
    <property type="entry name" value="abc type-2 transporter like domain"/>
    <property type="match status" value="1"/>
</dbReference>
<dbReference type="Pfam" id="PF12698">
    <property type="entry name" value="ABC2_membrane_3"/>
    <property type="match status" value="1"/>
</dbReference>
<feature type="transmembrane region" description="Helical" evidence="6">
    <location>
        <begin position="185"/>
        <end position="208"/>
    </location>
</feature>
<dbReference type="InterPro" id="IPR051449">
    <property type="entry name" value="ABC-2_transporter_component"/>
</dbReference>
<feature type="transmembrane region" description="Helical" evidence="6">
    <location>
        <begin position="356"/>
        <end position="375"/>
    </location>
</feature>
<evidence type="ECO:0000313" key="8">
    <source>
        <dbReference type="EMBL" id="SZD73472.1"/>
    </source>
</evidence>
<gene>
    <name evidence="8" type="primary">ybhR</name>
    <name evidence="8" type="ORF">SAMEA104719789_01285</name>
</gene>
<evidence type="ECO:0000259" key="7">
    <source>
        <dbReference type="Pfam" id="PF12698"/>
    </source>
</evidence>
<dbReference type="GO" id="GO:0140359">
    <property type="term" value="F:ABC-type transporter activity"/>
    <property type="evidence" value="ECO:0007669"/>
    <property type="project" value="InterPro"/>
</dbReference>
<dbReference type="RefSeq" id="WP_119059531.1">
    <property type="nucleotide sequence ID" value="NZ_UNSC01000005.1"/>
</dbReference>
<dbReference type="AlphaFoldDB" id="A0A383U0N3"/>
<keyword evidence="5 6" id="KW-0472">Membrane</keyword>
<feature type="transmembrane region" description="Helical" evidence="6">
    <location>
        <begin position="296"/>
        <end position="315"/>
    </location>
</feature>
<keyword evidence="9" id="KW-1185">Reference proteome</keyword>
<sequence length="390" mass="44572">MKQFLYLIKREFKLFLKNETLRNVFLLAPLAYALIIGFTYQQGKTENLPVIVINHDLSPLSFQVVEMLQDNKNIEILEYQLEPASIKNEVIKTEAAAVVVIPERFEAHMLQKKYPEINVYVNTSNILTANFASKAIQLVLGTFSAGAEIKSIQRKGTNAEIAKMNYEPFKTNYITLFNTSSNYLIFMWPAMMAVVLQQVILLAMAISFSEEFKRDSFIQDFTGKYQYTALVMVIKNLPIWTFSLVNLLVFYGIGKFFMIPMPQNLLYFAITTVLFIVACGNLGVMVSILLPDALKITQILMVIASPAFLISGYTWPRSAMPVFVQAITDIIPLTPYLEAMKILFIQNGESVLTHRYIIHLLILGWIYFLIGWLALKIKIFRLVRALKKLE</sequence>
<accession>A0A383U0N3</accession>
<keyword evidence="2" id="KW-1003">Cell membrane</keyword>
<reference evidence="8 9" key="1">
    <citation type="submission" date="2018-09" db="EMBL/GenBank/DDBJ databases">
        <authorList>
            <consortium name="Pathogen Informatics"/>
        </authorList>
    </citation>
    <scope>NUCLEOTIDE SEQUENCE [LARGE SCALE GENOMIC DNA]</scope>
    <source>
        <strain evidence="8 9">OH-22767</strain>
    </source>
</reference>
<dbReference type="GO" id="GO:0005886">
    <property type="term" value="C:plasma membrane"/>
    <property type="evidence" value="ECO:0007669"/>
    <property type="project" value="UniProtKB-SubCell"/>
</dbReference>
<evidence type="ECO:0000313" key="9">
    <source>
        <dbReference type="Proteomes" id="UP000262142"/>
    </source>
</evidence>
<evidence type="ECO:0000256" key="1">
    <source>
        <dbReference type="ARBA" id="ARBA00004651"/>
    </source>
</evidence>
<evidence type="ECO:0000256" key="2">
    <source>
        <dbReference type="ARBA" id="ARBA00022475"/>
    </source>
</evidence>